<gene>
    <name evidence="1" type="ordered locus">AM1_4317</name>
</gene>
<name>B0CDU4_ACAM1</name>
<proteinExistence type="predicted"/>
<sequence length="61" mass="7224">MCPNLLEEIVYWYHHPEVISNKTDELDPDLVQGEIKVYLAANFKDRVVRRIINGNLKKKKE</sequence>
<dbReference type="AlphaFoldDB" id="B0CDU4"/>
<dbReference type="HOGENOM" id="CLU_2911760_0_0_3"/>
<evidence type="ECO:0000313" key="1">
    <source>
        <dbReference type="EMBL" id="ABW29296.1"/>
    </source>
</evidence>
<dbReference type="Proteomes" id="UP000000268">
    <property type="component" value="Chromosome"/>
</dbReference>
<keyword evidence="2" id="KW-1185">Reference proteome</keyword>
<evidence type="ECO:0000313" key="2">
    <source>
        <dbReference type="Proteomes" id="UP000000268"/>
    </source>
</evidence>
<reference evidence="1 2" key="1">
    <citation type="journal article" date="2008" name="Proc. Natl. Acad. Sci. U.S.A.">
        <title>Niche adaptation and genome expansion in the chlorophyll d-producing cyanobacterium Acaryochloris marina.</title>
        <authorList>
            <person name="Swingley W.D."/>
            <person name="Chen M."/>
            <person name="Cheung P.C."/>
            <person name="Conrad A.L."/>
            <person name="Dejesa L.C."/>
            <person name="Hao J."/>
            <person name="Honchak B.M."/>
            <person name="Karbach L.E."/>
            <person name="Kurdoglu A."/>
            <person name="Lahiri S."/>
            <person name="Mastrian S.D."/>
            <person name="Miyashita H."/>
            <person name="Page L."/>
            <person name="Ramakrishna P."/>
            <person name="Satoh S."/>
            <person name="Sattley W.M."/>
            <person name="Shimada Y."/>
            <person name="Taylor H.L."/>
            <person name="Tomo T."/>
            <person name="Tsuchiya T."/>
            <person name="Wang Z.T."/>
            <person name="Raymond J."/>
            <person name="Mimuro M."/>
            <person name="Blankenship R.E."/>
            <person name="Touchman J.W."/>
        </authorList>
    </citation>
    <scope>NUCLEOTIDE SEQUENCE [LARGE SCALE GENOMIC DNA]</scope>
    <source>
        <strain evidence="2">MBIC 11017</strain>
    </source>
</reference>
<accession>B0CDU4</accession>
<organism evidence="1 2">
    <name type="scientific">Acaryochloris marina (strain MBIC 11017)</name>
    <dbReference type="NCBI Taxonomy" id="329726"/>
    <lineage>
        <taxon>Bacteria</taxon>
        <taxon>Bacillati</taxon>
        <taxon>Cyanobacteriota</taxon>
        <taxon>Cyanophyceae</taxon>
        <taxon>Acaryochloridales</taxon>
        <taxon>Acaryochloridaceae</taxon>
        <taxon>Acaryochloris</taxon>
    </lineage>
</organism>
<dbReference type="KEGG" id="amr:AM1_4317"/>
<protein>
    <submittedName>
        <fullName evidence="1">Uncharacterized protein</fullName>
    </submittedName>
</protein>
<dbReference type="EMBL" id="CP000828">
    <property type="protein sequence ID" value="ABW29296.1"/>
    <property type="molecule type" value="Genomic_DNA"/>
</dbReference>